<sequence length="85" mass="9364">MTLLNTRTDTEYTISHISAAEEGMKEFLFTLGCYPGEKVTVISRLAENIIINVKNARYSIDADLASAIGIATEPVKACRSRERIA</sequence>
<dbReference type="HOGENOM" id="CLU_150646_6_0_12"/>
<organism evidence="3 4">
    <name type="scientific">Salinispira pacifica</name>
    <dbReference type="NCBI Taxonomy" id="1307761"/>
    <lineage>
        <taxon>Bacteria</taxon>
        <taxon>Pseudomonadati</taxon>
        <taxon>Spirochaetota</taxon>
        <taxon>Spirochaetia</taxon>
        <taxon>Spirochaetales</taxon>
        <taxon>Spirochaetaceae</taxon>
        <taxon>Salinispira</taxon>
    </lineage>
</organism>
<evidence type="ECO:0000256" key="1">
    <source>
        <dbReference type="ARBA" id="ARBA00023004"/>
    </source>
</evidence>
<gene>
    <name evidence="3" type="ORF">L21SP2_0995</name>
</gene>
<evidence type="ECO:0000313" key="4">
    <source>
        <dbReference type="Proteomes" id="UP000018680"/>
    </source>
</evidence>
<dbReference type="RefSeq" id="WP_024267343.1">
    <property type="nucleotide sequence ID" value="NC_023035.1"/>
</dbReference>
<dbReference type="InterPro" id="IPR038157">
    <property type="entry name" value="FeoA_core_dom"/>
</dbReference>
<dbReference type="Proteomes" id="UP000018680">
    <property type="component" value="Chromosome"/>
</dbReference>
<dbReference type="STRING" id="1307761.L21SP2_0995"/>
<keyword evidence="4" id="KW-1185">Reference proteome</keyword>
<dbReference type="SUPFAM" id="SSF50037">
    <property type="entry name" value="C-terminal domain of transcriptional repressors"/>
    <property type="match status" value="1"/>
</dbReference>
<proteinExistence type="predicted"/>
<dbReference type="SMART" id="SM00899">
    <property type="entry name" value="FeoA"/>
    <property type="match status" value="1"/>
</dbReference>
<accession>V5WF30</accession>
<dbReference type="AlphaFoldDB" id="V5WF30"/>
<feature type="domain" description="Ferrous iron transporter FeoA-like" evidence="2">
    <location>
        <begin position="1"/>
        <end position="72"/>
    </location>
</feature>
<evidence type="ECO:0000259" key="2">
    <source>
        <dbReference type="SMART" id="SM00899"/>
    </source>
</evidence>
<keyword evidence="1" id="KW-0408">Iron</keyword>
<dbReference type="EMBL" id="CP006939">
    <property type="protein sequence ID" value="AHC14413.1"/>
    <property type="molecule type" value="Genomic_DNA"/>
</dbReference>
<evidence type="ECO:0000313" key="3">
    <source>
        <dbReference type="EMBL" id="AHC14413.1"/>
    </source>
</evidence>
<protein>
    <recommendedName>
        <fullName evidence="2">Ferrous iron transporter FeoA-like domain-containing protein</fullName>
    </recommendedName>
</protein>
<dbReference type="GO" id="GO:0046914">
    <property type="term" value="F:transition metal ion binding"/>
    <property type="evidence" value="ECO:0007669"/>
    <property type="project" value="InterPro"/>
</dbReference>
<dbReference type="InterPro" id="IPR008988">
    <property type="entry name" value="Transcriptional_repressor_C"/>
</dbReference>
<dbReference type="Gene3D" id="2.30.30.90">
    <property type="match status" value="1"/>
</dbReference>
<reference evidence="3 4" key="1">
    <citation type="journal article" date="2015" name="Stand. Genomic Sci.">
        <title>Complete genome sequence and description of Salinispira pacifica gen. nov., sp. nov., a novel spirochaete isolated form a hypersaline microbial mat.</title>
        <authorList>
            <person name="Ben Hania W."/>
            <person name="Joseph M."/>
            <person name="Schumann P."/>
            <person name="Bunk B."/>
            <person name="Fiebig A."/>
            <person name="Sproer C."/>
            <person name="Klenk H.P."/>
            <person name="Fardeau M.L."/>
            <person name="Spring S."/>
        </authorList>
    </citation>
    <scope>NUCLEOTIDE SEQUENCE [LARGE SCALE GENOMIC DNA]</scope>
    <source>
        <strain evidence="3 4">L21-RPul-D2</strain>
    </source>
</reference>
<dbReference type="eggNOG" id="COG1918">
    <property type="taxonomic scope" value="Bacteria"/>
</dbReference>
<dbReference type="InterPro" id="IPR007167">
    <property type="entry name" value="Fe-transptr_FeoA-like"/>
</dbReference>
<dbReference type="KEGG" id="slr:L21SP2_0995"/>
<dbReference type="Pfam" id="PF04023">
    <property type="entry name" value="FeoA"/>
    <property type="match status" value="1"/>
</dbReference>
<dbReference type="OrthoDB" id="5984at2"/>
<name>V5WF30_9SPIO</name>